<reference evidence="2 3" key="1">
    <citation type="submission" date="2020-04" db="EMBL/GenBank/DDBJ databases">
        <authorList>
            <person name="Liu S."/>
        </authorList>
    </citation>
    <scope>NUCLEOTIDE SEQUENCE [LARGE SCALE GENOMIC DNA]</scope>
    <source>
        <strain evidence="2 3">CGMCC 1.15091</strain>
    </source>
</reference>
<evidence type="ECO:0000313" key="2">
    <source>
        <dbReference type="EMBL" id="NKX49654.1"/>
    </source>
</evidence>
<evidence type="ECO:0000256" key="1">
    <source>
        <dbReference type="SAM" id="Phobius"/>
    </source>
</evidence>
<keyword evidence="1" id="KW-0472">Membrane</keyword>
<keyword evidence="3" id="KW-1185">Reference proteome</keyword>
<gene>
    <name evidence="2" type="ORF">HER39_03485</name>
</gene>
<keyword evidence="1" id="KW-1133">Transmembrane helix</keyword>
<protein>
    <recommendedName>
        <fullName evidence="4">DUF2516 domain-containing protein</fullName>
    </recommendedName>
</protein>
<feature type="transmembrane region" description="Helical" evidence="1">
    <location>
        <begin position="49"/>
        <end position="72"/>
    </location>
</feature>
<dbReference type="Proteomes" id="UP000523795">
    <property type="component" value="Unassembled WGS sequence"/>
</dbReference>
<organism evidence="2 3">
    <name type="scientific">Arthrobacter deserti</name>
    <dbReference type="NCBI Taxonomy" id="1742687"/>
    <lineage>
        <taxon>Bacteria</taxon>
        <taxon>Bacillati</taxon>
        <taxon>Actinomycetota</taxon>
        <taxon>Actinomycetes</taxon>
        <taxon>Micrococcales</taxon>
        <taxon>Micrococcaceae</taxon>
        <taxon>Arthrobacter</taxon>
    </lineage>
</organism>
<proteinExistence type="predicted"/>
<keyword evidence="1" id="KW-0812">Transmembrane</keyword>
<name>A0ABX1JMP0_9MICC</name>
<evidence type="ECO:0008006" key="4">
    <source>
        <dbReference type="Google" id="ProtNLM"/>
    </source>
</evidence>
<accession>A0ABX1JMP0</accession>
<comment type="caution">
    <text evidence="2">The sequence shown here is derived from an EMBL/GenBank/DDBJ whole genome shotgun (WGS) entry which is preliminary data.</text>
</comment>
<sequence length="77" mass="8386">MFDMLDVLGALSWGIALVSFIVFLLASDSLAFSHTRGNRLVEDKERYRAMVISGWLAAIGVVCGFLITMVAVSGRGY</sequence>
<evidence type="ECO:0000313" key="3">
    <source>
        <dbReference type="Proteomes" id="UP000523795"/>
    </source>
</evidence>
<dbReference type="EMBL" id="JAAZSR010000029">
    <property type="protein sequence ID" value="NKX49654.1"/>
    <property type="molecule type" value="Genomic_DNA"/>
</dbReference>